<name>A0A084G5Z5_PSEDA</name>
<protein>
    <submittedName>
        <fullName evidence="3">Uncharacterized protein</fullName>
    </submittedName>
</protein>
<reference evidence="3 4" key="1">
    <citation type="journal article" date="2014" name="Genome Announc.">
        <title>Draft genome sequence of the pathogenic fungus Scedosporium apiospermum.</title>
        <authorList>
            <person name="Vandeputte P."/>
            <person name="Ghamrawi S."/>
            <person name="Rechenmann M."/>
            <person name="Iltis A."/>
            <person name="Giraud S."/>
            <person name="Fleury M."/>
            <person name="Thornton C."/>
            <person name="Delhaes L."/>
            <person name="Meyer W."/>
            <person name="Papon N."/>
            <person name="Bouchara J.P."/>
        </authorList>
    </citation>
    <scope>NUCLEOTIDE SEQUENCE [LARGE SCALE GENOMIC DNA]</scope>
    <source>
        <strain evidence="3 4">IHEM 14462</strain>
    </source>
</reference>
<dbReference type="EMBL" id="JOWA01000099">
    <property type="protein sequence ID" value="KEZ42757.1"/>
    <property type="molecule type" value="Genomic_DNA"/>
</dbReference>
<dbReference type="KEGG" id="sapo:SAPIO_CDS6044"/>
<dbReference type="PANTHER" id="PTHR42088">
    <property type="entry name" value="YALI0F10131P"/>
    <property type="match status" value="1"/>
</dbReference>
<proteinExistence type="predicted"/>
<evidence type="ECO:0000256" key="2">
    <source>
        <dbReference type="SAM" id="Phobius"/>
    </source>
</evidence>
<dbReference type="RefSeq" id="XP_016642556.1">
    <property type="nucleotide sequence ID" value="XM_016788240.1"/>
</dbReference>
<evidence type="ECO:0000313" key="3">
    <source>
        <dbReference type="EMBL" id="KEZ42757.1"/>
    </source>
</evidence>
<feature type="compositionally biased region" description="Polar residues" evidence="1">
    <location>
        <begin position="447"/>
        <end position="457"/>
    </location>
</feature>
<dbReference type="AlphaFoldDB" id="A0A084G5Z5"/>
<organism evidence="3 4">
    <name type="scientific">Pseudallescheria apiosperma</name>
    <name type="common">Scedosporium apiospermum</name>
    <dbReference type="NCBI Taxonomy" id="563466"/>
    <lineage>
        <taxon>Eukaryota</taxon>
        <taxon>Fungi</taxon>
        <taxon>Dikarya</taxon>
        <taxon>Ascomycota</taxon>
        <taxon>Pezizomycotina</taxon>
        <taxon>Sordariomycetes</taxon>
        <taxon>Hypocreomycetidae</taxon>
        <taxon>Microascales</taxon>
        <taxon>Microascaceae</taxon>
        <taxon>Scedosporium</taxon>
    </lineage>
</organism>
<evidence type="ECO:0000256" key="1">
    <source>
        <dbReference type="SAM" id="MobiDB-lite"/>
    </source>
</evidence>
<feature type="region of interest" description="Disordered" evidence="1">
    <location>
        <begin position="425"/>
        <end position="457"/>
    </location>
</feature>
<dbReference type="GeneID" id="27725116"/>
<dbReference type="OMA" id="HDPYRPV"/>
<keyword evidence="2" id="KW-0472">Membrane</keyword>
<feature type="compositionally biased region" description="Basic and acidic residues" evidence="1">
    <location>
        <begin position="219"/>
        <end position="238"/>
    </location>
</feature>
<feature type="region of interest" description="Disordered" evidence="1">
    <location>
        <begin position="278"/>
        <end position="329"/>
    </location>
</feature>
<keyword evidence="2" id="KW-1133">Transmembrane helix</keyword>
<accession>A0A084G5Z5</accession>
<dbReference type="HOGENOM" id="CLU_016576_0_0_1"/>
<dbReference type="VEuPathDB" id="FungiDB:SAPIO_CDS6044"/>
<comment type="caution">
    <text evidence="3">The sequence shown here is derived from an EMBL/GenBank/DDBJ whole genome shotgun (WGS) entry which is preliminary data.</text>
</comment>
<dbReference type="Proteomes" id="UP000028545">
    <property type="component" value="Unassembled WGS sequence"/>
</dbReference>
<evidence type="ECO:0000313" key="4">
    <source>
        <dbReference type="Proteomes" id="UP000028545"/>
    </source>
</evidence>
<feature type="region of interest" description="Disordered" evidence="1">
    <location>
        <begin position="131"/>
        <end position="241"/>
    </location>
</feature>
<keyword evidence="2" id="KW-0812">Transmembrane</keyword>
<keyword evidence="4" id="KW-1185">Reference proteome</keyword>
<feature type="transmembrane region" description="Helical" evidence="2">
    <location>
        <begin position="12"/>
        <end position="33"/>
    </location>
</feature>
<dbReference type="PANTHER" id="PTHR42088:SF1">
    <property type="entry name" value="YALI0F10131P"/>
    <property type="match status" value="1"/>
</dbReference>
<sequence>MCEKPVGSQSLTLPIVLGIVIPIVGITIVLFFLHRRNVAKFRKEEQDDPNKELDFGFGDKKQSLRRSIFGLGDKNPNHKHQLSMDMNMSTPYLLPPQLQTSRESLHSLARSIQNSEDPYRPVAQYAGSEVGSLRSVHRGPGGELASIYSGSTRSGGTRDLAPQRQNSLPRPPPPTADPFQRQAMPGSDDGMSPTSLSSPDPFKPALGSALSRKPSVPYPDEKLPIDEPNKAEMPDPEKSAVVSPTLPKIDLGFPLQGSQSPPAGSFVTPMSATIETVDPHSNSHDSFPHANMNERQDMGDSHANVGIAHSSPPPQLATPYDPSPQVHATPAYNDSQAYSAYNPSQDNHQDGYVDYDYDEPRGRTAHRDMDDAQRGSQFLTAPNMENKRLSVGFRPLPPDDIMDTEDPEYRANRIRSFYKEYFDDGSAANRPPVPELPAQIPERRVGTPNQQPPRQAQSNEYYEDYDGAYLENTFFDPGTNSFVMPYAQPVHRRAMTPPPRAPRHRGPPPRAVHGSIGGMSMQSGRPPFRPGSATSSRYGPRPGSSASARLPRGKPMPPPTALTTLPNPAKLGDDTFALLNATDFAPPDNFKDHVAGRSQSPAPERRPYQLNVPIHSPLASSHDDLAVIPSPHLLRKSGTFTGLDFAPPRRFKDNGDVMSDAGSIRSYRSNRSGISAANNYAIRNGAGRVSRLPGDTVFTQAQLADQLKPSWTMRP</sequence>
<feature type="region of interest" description="Disordered" evidence="1">
    <location>
        <begin position="492"/>
        <end position="566"/>
    </location>
</feature>
<dbReference type="OrthoDB" id="5417135at2759"/>
<feature type="compositionally biased region" description="Basic and acidic residues" evidence="1">
    <location>
        <begin position="278"/>
        <end position="300"/>
    </location>
</feature>
<gene>
    <name evidence="3" type="ORF">SAPIO_CDS6044</name>
</gene>